<sequence length="82" mass="8798">MSATAARFDIHAPIHKGLRAHLLHTLYPIGRCGGQDCDEARAMLAERDGLQALRPQLTAQHPAHLDAALGLTRPVEPADLSA</sequence>
<dbReference type="EMBL" id="CP137892">
    <property type="protein sequence ID" value="WPC06326.1"/>
    <property type="molecule type" value="Genomic_DNA"/>
</dbReference>
<protein>
    <submittedName>
        <fullName evidence="1">Uncharacterized protein</fullName>
    </submittedName>
</protein>
<accession>A0ABZ0Q015</accession>
<keyword evidence="2" id="KW-1185">Reference proteome</keyword>
<evidence type="ECO:0000313" key="2">
    <source>
        <dbReference type="Proteomes" id="UP001305928"/>
    </source>
</evidence>
<evidence type="ECO:0000313" key="1">
    <source>
        <dbReference type="EMBL" id="WPC06326.1"/>
    </source>
</evidence>
<gene>
    <name evidence="1" type="ORF">SBP02_06120</name>
</gene>
<organism evidence="1 2">
    <name type="scientific">Pseudomonas benzenivorans</name>
    <dbReference type="NCBI Taxonomy" id="556533"/>
    <lineage>
        <taxon>Bacteria</taxon>
        <taxon>Pseudomonadati</taxon>
        <taxon>Pseudomonadota</taxon>
        <taxon>Gammaproteobacteria</taxon>
        <taxon>Pseudomonadales</taxon>
        <taxon>Pseudomonadaceae</taxon>
        <taxon>Pseudomonas</taxon>
    </lineage>
</organism>
<dbReference type="Proteomes" id="UP001305928">
    <property type="component" value="Chromosome"/>
</dbReference>
<dbReference type="RefSeq" id="WP_318645506.1">
    <property type="nucleotide sequence ID" value="NZ_CP137892.1"/>
</dbReference>
<name>A0ABZ0Q015_9PSED</name>
<reference evidence="1 2" key="1">
    <citation type="submission" date="2023-11" db="EMBL/GenBank/DDBJ databases">
        <title>Complete genome of Pseudomonas benzenivorans BA3361.</title>
        <authorList>
            <person name="Shin S.Y."/>
            <person name="Song J."/>
            <person name="Kang H."/>
        </authorList>
    </citation>
    <scope>NUCLEOTIDE SEQUENCE [LARGE SCALE GENOMIC DNA]</scope>
    <source>
        <strain evidence="1 2">HNIBRBA3361</strain>
    </source>
</reference>
<proteinExistence type="predicted"/>